<name>A0A9X4RFL2_9ACTN</name>
<dbReference type="SUPFAM" id="SSF53167">
    <property type="entry name" value="Purine and uridine phosphorylases"/>
    <property type="match status" value="1"/>
</dbReference>
<dbReference type="InterPro" id="IPR000845">
    <property type="entry name" value="Nucleoside_phosphorylase_d"/>
</dbReference>
<dbReference type="EMBL" id="JANRHA010000001">
    <property type="protein sequence ID" value="MDG3013116.1"/>
    <property type="molecule type" value="Genomic_DNA"/>
</dbReference>
<protein>
    <submittedName>
        <fullName evidence="2">Nucleosidase</fullName>
    </submittedName>
</protein>
<dbReference type="GO" id="GO:0009116">
    <property type="term" value="P:nucleoside metabolic process"/>
    <property type="evidence" value="ECO:0007669"/>
    <property type="project" value="InterPro"/>
</dbReference>
<dbReference type="PANTHER" id="PTHR46832:SF1">
    <property type="entry name" value="5'-METHYLTHIOADENOSINE_S-ADENOSYLHOMOCYSTEINE NUCLEOSIDASE"/>
    <property type="match status" value="1"/>
</dbReference>
<dbReference type="Gene3D" id="3.40.50.1580">
    <property type="entry name" value="Nucleoside phosphorylase domain"/>
    <property type="match status" value="1"/>
</dbReference>
<dbReference type="GO" id="GO:0008782">
    <property type="term" value="F:adenosylhomocysteine nucleosidase activity"/>
    <property type="evidence" value="ECO:0007669"/>
    <property type="project" value="TreeGrafter"/>
</dbReference>
<dbReference type="GO" id="GO:0008930">
    <property type="term" value="F:methylthioadenosine nucleosidase activity"/>
    <property type="evidence" value="ECO:0007669"/>
    <property type="project" value="TreeGrafter"/>
</dbReference>
<dbReference type="InterPro" id="IPR035994">
    <property type="entry name" value="Nucleoside_phosphorylase_sf"/>
</dbReference>
<evidence type="ECO:0000259" key="1">
    <source>
        <dbReference type="Pfam" id="PF01048"/>
    </source>
</evidence>
<evidence type="ECO:0000313" key="2">
    <source>
        <dbReference type="EMBL" id="MDG3013116.1"/>
    </source>
</evidence>
<dbReference type="Pfam" id="PF01048">
    <property type="entry name" value="PNP_UDP_1"/>
    <property type="match status" value="2"/>
</dbReference>
<dbReference type="Proteomes" id="UP001152755">
    <property type="component" value="Unassembled WGS sequence"/>
</dbReference>
<dbReference type="GO" id="GO:0005829">
    <property type="term" value="C:cytosol"/>
    <property type="evidence" value="ECO:0007669"/>
    <property type="project" value="TreeGrafter"/>
</dbReference>
<keyword evidence="3" id="KW-1185">Reference proteome</keyword>
<dbReference type="PANTHER" id="PTHR46832">
    <property type="entry name" value="5'-METHYLTHIOADENOSINE/S-ADENOSYLHOMOCYSTEINE NUCLEOSIDASE"/>
    <property type="match status" value="1"/>
</dbReference>
<proteinExistence type="predicted"/>
<dbReference type="AlphaFoldDB" id="A0A9X4RFL2"/>
<sequence>MTERDVLVVSATKSEAAHVPADFELLICGIGKVDAAVAVTAALARRRVDLVVNIGTVGALRPGLSGLHLPSSVINHDLSADVLRELGYPAEDRIEIPGGDGVVLATGDSFISDADDRDLLARRAHLVDMEGFAIARACREFDVPCRLAKYVTDDADESALDWPARVDAAAQVLGKWLGAFGAQSPATSLQRHSR</sequence>
<dbReference type="NCBIfam" id="NF004168">
    <property type="entry name" value="PRK05634.1"/>
    <property type="match status" value="1"/>
</dbReference>
<gene>
    <name evidence="2" type="ORF">NVS88_00910</name>
</gene>
<accession>A0A9X4RFL2</accession>
<feature type="domain" description="Nucleoside phosphorylase" evidence="1">
    <location>
        <begin position="27"/>
        <end position="82"/>
    </location>
</feature>
<evidence type="ECO:0000313" key="3">
    <source>
        <dbReference type="Proteomes" id="UP001152755"/>
    </source>
</evidence>
<dbReference type="RefSeq" id="WP_332518931.1">
    <property type="nucleotide sequence ID" value="NZ_JANRHA010000001.1"/>
</dbReference>
<comment type="caution">
    <text evidence="2">The sequence shown here is derived from an EMBL/GenBank/DDBJ whole genome shotgun (WGS) entry which is preliminary data.</text>
</comment>
<reference evidence="2" key="1">
    <citation type="submission" date="2022-08" db="EMBL/GenBank/DDBJ databases">
        <title>Genome analysis of Corynebacteriales strain.</title>
        <authorList>
            <person name="Lee S.D."/>
        </authorList>
    </citation>
    <scope>NUCLEOTIDE SEQUENCE</scope>
    <source>
        <strain evidence="2">D3-21</strain>
    </source>
</reference>
<dbReference type="GO" id="GO:0019284">
    <property type="term" value="P:L-methionine salvage from S-adenosylmethionine"/>
    <property type="evidence" value="ECO:0007669"/>
    <property type="project" value="TreeGrafter"/>
</dbReference>
<feature type="domain" description="Nucleoside phosphorylase" evidence="1">
    <location>
        <begin position="103"/>
        <end position="171"/>
    </location>
</feature>
<organism evidence="2 3">
    <name type="scientific">Speluncibacter jeojiensis</name>
    <dbReference type="NCBI Taxonomy" id="2710754"/>
    <lineage>
        <taxon>Bacteria</taxon>
        <taxon>Bacillati</taxon>
        <taxon>Actinomycetota</taxon>
        <taxon>Actinomycetes</taxon>
        <taxon>Mycobacteriales</taxon>
        <taxon>Speluncibacteraceae</taxon>
        <taxon>Speluncibacter</taxon>
    </lineage>
</organism>